<keyword evidence="3" id="KW-1185">Reference proteome</keyword>
<dbReference type="Pfam" id="PF09359">
    <property type="entry name" value="VTC"/>
    <property type="match status" value="1"/>
</dbReference>
<dbReference type="InterPro" id="IPR018966">
    <property type="entry name" value="VTC_domain"/>
</dbReference>
<proteinExistence type="predicted"/>
<dbReference type="InterPro" id="IPR042267">
    <property type="entry name" value="VTC_sf"/>
</dbReference>
<dbReference type="AlphaFoldDB" id="A0A934R3A0"/>
<organism evidence="2 3">
    <name type="scientific">Luteolibacter yonseiensis</name>
    <dbReference type="NCBI Taxonomy" id="1144680"/>
    <lineage>
        <taxon>Bacteria</taxon>
        <taxon>Pseudomonadati</taxon>
        <taxon>Verrucomicrobiota</taxon>
        <taxon>Verrucomicrobiia</taxon>
        <taxon>Verrucomicrobiales</taxon>
        <taxon>Verrucomicrobiaceae</taxon>
        <taxon>Luteolibacter</taxon>
    </lineage>
</organism>
<name>A0A934R3A0_9BACT</name>
<feature type="domain" description="VTC" evidence="1">
    <location>
        <begin position="7"/>
        <end position="235"/>
    </location>
</feature>
<comment type="caution">
    <text evidence="2">The sequence shown here is derived from an EMBL/GenBank/DDBJ whole genome shotgun (WGS) entry which is preliminary data.</text>
</comment>
<evidence type="ECO:0000259" key="1">
    <source>
        <dbReference type="Pfam" id="PF09359"/>
    </source>
</evidence>
<protein>
    <submittedName>
        <fullName evidence="2">Polyphosphate polymerase domain-containing protein</fullName>
    </submittedName>
</protein>
<dbReference type="Gene3D" id="3.20.100.30">
    <property type="entry name" value="VTC, catalytic tunnel domain"/>
    <property type="match status" value="1"/>
</dbReference>
<dbReference type="GO" id="GO:0006799">
    <property type="term" value="P:polyphosphate biosynthetic process"/>
    <property type="evidence" value="ECO:0007669"/>
    <property type="project" value="UniProtKB-ARBA"/>
</dbReference>
<dbReference type="RefSeq" id="WP_200349410.1">
    <property type="nucleotide sequence ID" value="NZ_BAABHZ010000010.1"/>
</dbReference>
<reference evidence="2" key="1">
    <citation type="submission" date="2021-01" db="EMBL/GenBank/DDBJ databases">
        <title>Modified the classification status of verrucomicrobia.</title>
        <authorList>
            <person name="Feng X."/>
        </authorList>
    </citation>
    <scope>NUCLEOTIDE SEQUENCE</scope>
    <source>
        <strain evidence="2">JCM 18052</strain>
    </source>
</reference>
<dbReference type="EMBL" id="JAENIK010000004">
    <property type="protein sequence ID" value="MBK1814444.1"/>
    <property type="molecule type" value="Genomic_DNA"/>
</dbReference>
<dbReference type="Proteomes" id="UP000600139">
    <property type="component" value="Unassembled WGS sequence"/>
</dbReference>
<evidence type="ECO:0000313" key="3">
    <source>
        <dbReference type="Proteomes" id="UP000600139"/>
    </source>
</evidence>
<evidence type="ECO:0000313" key="2">
    <source>
        <dbReference type="EMBL" id="MBK1814444.1"/>
    </source>
</evidence>
<sequence>MDATQDRREFKFLLPAEEGEDFRHFIAGQIPVDRGAENGYPVISEYYDTTDRHSYWQKIWGAGNRRRVRARVYGRPDGLIPPAAFIEIKHKLDSDGVKRRASLPLDSLRELSSGNIPAPLLEAHRSKADQRVVAELEDLIVRGGARPVVQVRYDRMAYDSGPEGTIRVTFDTKLCCRFDLKPLEPDCRNFPLPVVDREIAVVEVKTIGSVPIWLREATAKFCLQAQSMSKYCLSLERYDPAVTRTPLALAI</sequence>
<gene>
    <name evidence="2" type="ORF">JIN84_02390</name>
</gene>
<accession>A0A934R3A0</accession>
<dbReference type="CDD" id="cd07750">
    <property type="entry name" value="PolyPPase_VTC_like"/>
    <property type="match status" value="1"/>
</dbReference>